<dbReference type="Pfam" id="PF01544">
    <property type="entry name" value="CorA"/>
    <property type="match status" value="1"/>
</dbReference>
<dbReference type="PANTHER" id="PTHR47891:SF1">
    <property type="entry name" value="CORA-MAGNESIUM AND COBALT TRANSPORTER"/>
    <property type="match status" value="1"/>
</dbReference>
<organism evidence="7 8">
    <name type="scientific">Ligilactobacillus ruminis</name>
    <dbReference type="NCBI Taxonomy" id="1623"/>
    <lineage>
        <taxon>Bacteria</taxon>
        <taxon>Bacillati</taxon>
        <taxon>Bacillota</taxon>
        <taxon>Bacilli</taxon>
        <taxon>Lactobacillales</taxon>
        <taxon>Lactobacillaceae</taxon>
        <taxon>Ligilactobacillus</taxon>
    </lineage>
</organism>
<feature type="transmembrane region" description="Helical" evidence="6">
    <location>
        <begin position="245"/>
        <end position="267"/>
    </location>
</feature>
<dbReference type="SUPFAM" id="SSF143865">
    <property type="entry name" value="CorA soluble domain-like"/>
    <property type="match status" value="1"/>
</dbReference>
<feature type="transmembrane region" description="Helical" evidence="6">
    <location>
        <begin position="279"/>
        <end position="299"/>
    </location>
</feature>
<dbReference type="Gene3D" id="1.20.58.340">
    <property type="entry name" value="Magnesium transport protein CorA, transmembrane region"/>
    <property type="match status" value="1"/>
</dbReference>
<evidence type="ECO:0000256" key="5">
    <source>
        <dbReference type="ARBA" id="ARBA00023136"/>
    </source>
</evidence>
<dbReference type="EMBL" id="FOCC01000002">
    <property type="protein sequence ID" value="SEM41720.1"/>
    <property type="molecule type" value="Genomic_DNA"/>
</dbReference>
<dbReference type="PANTHER" id="PTHR47891">
    <property type="entry name" value="TRANSPORTER-RELATED"/>
    <property type="match status" value="1"/>
</dbReference>
<evidence type="ECO:0000313" key="8">
    <source>
        <dbReference type="Proteomes" id="UP000182089"/>
    </source>
</evidence>
<sequence>MITRKKINKKSPTNYSWFDINQLTDNDLKQLRQFLHFTPALIEYLSDIHERPHYDYDAATNSSLVVYDLPVWPKDKQKHFTTQPVILLVQGTTVFTFHSDDTNYALENFSQKELNQITDAYDFVVNFLLHAASYFNSALTTLNIERNNLDARLNESIKNRDLLQLAKIEKSFVYLSSSLQTNLIMLESLSHHKEHFTLSSQSREKLDDVFIELRQANRMVNISSEVTEKISMTSNNILNNNLNDIMNFMTVWSLILTIPTIITGFYGMNVALPFMHQKLSWLLISFIMLILMGLLLWFFKKRKMF</sequence>
<gene>
    <name evidence="7" type="ORF">SAMN05216431_102148</name>
</gene>
<keyword evidence="5 6" id="KW-0472">Membrane</keyword>
<dbReference type="InterPro" id="IPR045861">
    <property type="entry name" value="CorA_cytoplasmic_dom"/>
</dbReference>
<dbReference type="InterPro" id="IPR002523">
    <property type="entry name" value="MgTranspt_CorA/ZnTranspt_ZntB"/>
</dbReference>
<dbReference type="CDD" id="cd12827">
    <property type="entry name" value="EcCorA_ZntB-like_u2"/>
    <property type="match status" value="1"/>
</dbReference>
<name>A0ABY1A9S4_9LACO</name>
<evidence type="ECO:0000256" key="2">
    <source>
        <dbReference type="ARBA" id="ARBA00009765"/>
    </source>
</evidence>
<comment type="subcellular location">
    <subcellularLocation>
        <location evidence="1">Membrane</location>
        <topology evidence="1">Multi-pass membrane protein</topology>
    </subcellularLocation>
</comment>
<dbReference type="SUPFAM" id="SSF144083">
    <property type="entry name" value="Magnesium transport protein CorA, transmembrane region"/>
    <property type="match status" value="1"/>
</dbReference>
<proteinExistence type="inferred from homology"/>
<dbReference type="Proteomes" id="UP000182089">
    <property type="component" value="Unassembled WGS sequence"/>
</dbReference>
<accession>A0ABY1A9S4</accession>
<evidence type="ECO:0000256" key="4">
    <source>
        <dbReference type="ARBA" id="ARBA00022989"/>
    </source>
</evidence>
<reference evidence="7 8" key="1">
    <citation type="submission" date="2016-10" db="EMBL/GenBank/DDBJ databases">
        <authorList>
            <person name="Varghese N."/>
            <person name="Submissions S."/>
        </authorList>
    </citation>
    <scope>NUCLEOTIDE SEQUENCE [LARGE SCALE GENOMIC DNA]</scope>
    <source>
        <strain evidence="7 8">WC1T17</strain>
    </source>
</reference>
<evidence type="ECO:0000256" key="1">
    <source>
        <dbReference type="ARBA" id="ARBA00004141"/>
    </source>
</evidence>
<dbReference type="Gene3D" id="3.30.460.20">
    <property type="entry name" value="CorA soluble domain-like"/>
    <property type="match status" value="1"/>
</dbReference>
<evidence type="ECO:0000256" key="3">
    <source>
        <dbReference type="ARBA" id="ARBA00022692"/>
    </source>
</evidence>
<evidence type="ECO:0000256" key="6">
    <source>
        <dbReference type="SAM" id="Phobius"/>
    </source>
</evidence>
<comment type="similarity">
    <text evidence="2">Belongs to the CorA metal ion transporter (MIT) (TC 1.A.35) family.</text>
</comment>
<evidence type="ECO:0000313" key="7">
    <source>
        <dbReference type="EMBL" id="SEM41720.1"/>
    </source>
</evidence>
<dbReference type="InterPro" id="IPR047199">
    <property type="entry name" value="CorA-like"/>
</dbReference>
<protein>
    <submittedName>
        <fullName evidence="7">Mg2+ and Co2+ transporter CorA</fullName>
    </submittedName>
</protein>
<keyword evidence="3 6" id="KW-0812">Transmembrane</keyword>
<dbReference type="InterPro" id="IPR045863">
    <property type="entry name" value="CorA_TM1_TM2"/>
</dbReference>
<keyword evidence="4 6" id="KW-1133">Transmembrane helix</keyword>
<comment type="caution">
    <text evidence="7">The sequence shown here is derived from an EMBL/GenBank/DDBJ whole genome shotgun (WGS) entry which is preliminary data.</text>
</comment>